<dbReference type="PRINTS" id="PR00081">
    <property type="entry name" value="GDHRDH"/>
</dbReference>
<dbReference type="FunFam" id="3.40.50.720:FF:000084">
    <property type="entry name" value="Short-chain dehydrogenase reductase"/>
    <property type="match status" value="1"/>
</dbReference>
<keyword evidence="3" id="KW-1185">Reference proteome</keyword>
<dbReference type="CDD" id="cd05233">
    <property type="entry name" value="SDR_c"/>
    <property type="match status" value="1"/>
</dbReference>
<dbReference type="EMBL" id="MU001697">
    <property type="protein sequence ID" value="KAF2453483.1"/>
    <property type="molecule type" value="Genomic_DNA"/>
</dbReference>
<dbReference type="InterPro" id="IPR002347">
    <property type="entry name" value="SDR_fam"/>
</dbReference>
<proteinExistence type="predicted"/>
<reference evidence="2" key="1">
    <citation type="journal article" date="2020" name="Stud. Mycol.">
        <title>101 Dothideomycetes genomes: a test case for predicting lifestyles and emergence of pathogens.</title>
        <authorList>
            <person name="Haridas S."/>
            <person name="Albert R."/>
            <person name="Binder M."/>
            <person name="Bloem J."/>
            <person name="Labutti K."/>
            <person name="Salamov A."/>
            <person name="Andreopoulos B."/>
            <person name="Baker S."/>
            <person name="Barry K."/>
            <person name="Bills G."/>
            <person name="Bluhm B."/>
            <person name="Cannon C."/>
            <person name="Castanera R."/>
            <person name="Culley D."/>
            <person name="Daum C."/>
            <person name="Ezra D."/>
            <person name="Gonzalez J."/>
            <person name="Henrissat B."/>
            <person name="Kuo A."/>
            <person name="Liang C."/>
            <person name="Lipzen A."/>
            <person name="Lutzoni F."/>
            <person name="Magnuson J."/>
            <person name="Mondo S."/>
            <person name="Nolan M."/>
            <person name="Ohm R."/>
            <person name="Pangilinan J."/>
            <person name="Park H.-J."/>
            <person name="Ramirez L."/>
            <person name="Alfaro M."/>
            <person name="Sun H."/>
            <person name="Tritt A."/>
            <person name="Yoshinaga Y."/>
            <person name="Zwiers L.-H."/>
            <person name="Turgeon B."/>
            <person name="Goodwin S."/>
            <person name="Spatafora J."/>
            <person name="Crous P."/>
            <person name="Grigoriev I."/>
        </authorList>
    </citation>
    <scope>NUCLEOTIDE SEQUENCE</scope>
    <source>
        <strain evidence="2">ATCC 16933</strain>
    </source>
</reference>
<dbReference type="PANTHER" id="PTHR42820:SF1">
    <property type="entry name" value="SHORT-CHAIN DEHYDROGENASE_REDUCTASE FAMILY PROTEIN"/>
    <property type="match status" value="1"/>
</dbReference>
<dbReference type="PRINTS" id="PR00080">
    <property type="entry name" value="SDRFAMILY"/>
</dbReference>
<keyword evidence="1" id="KW-0521">NADP</keyword>
<dbReference type="Gene3D" id="3.40.50.720">
    <property type="entry name" value="NAD(P)-binding Rossmann-like Domain"/>
    <property type="match status" value="1"/>
</dbReference>
<dbReference type="AlphaFoldDB" id="A0A6A6NQA9"/>
<dbReference type="InterPro" id="IPR020904">
    <property type="entry name" value="Sc_DH/Rdtase_CS"/>
</dbReference>
<sequence>MASGRLLSKVAVVTGSSSGMGRAIALLFHREGASVVCADLKPTISTANAEESTEALVDTHEQIANESGNSIFVETDVRREQDMKSLIEKATQKFGRVDIMVNNAGVLAESKKVQKIWEYDESAWDHSFAVNSRGVFLGCKYAAAQMIGQDPLPSGDRGWIVNLASIAGTIAVPGFVGYTASKQSVIGITKNAAIDLTEHRVHVNAVAPGFVDTPMIVPLLKDSLDAKKELNSLHPFRGLGKAEDIAHAVLFLASKDNSWMTGSILTVDGGYTVK</sequence>
<accession>A0A6A6NQA9</accession>
<evidence type="ECO:0000313" key="2">
    <source>
        <dbReference type="EMBL" id="KAF2453483.1"/>
    </source>
</evidence>
<organism evidence="2 3">
    <name type="scientific">Lineolata rhizophorae</name>
    <dbReference type="NCBI Taxonomy" id="578093"/>
    <lineage>
        <taxon>Eukaryota</taxon>
        <taxon>Fungi</taxon>
        <taxon>Dikarya</taxon>
        <taxon>Ascomycota</taxon>
        <taxon>Pezizomycotina</taxon>
        <taxon>Dothideomycetes</taxon>
        <taxon>Dothideomycetes incertae sedis</taxon>
        <taxon>Lineolatales</taxon>
        <taxon>Lineolataceae</taxon>
        <taxon>Lineolata</taxon>
    </lineage>
</organism>
<evidence type="ECO:0000313" key="3">
    <source>
        <dbReference type="Proteomes" id="UP000799766"/>
    </source>
</evidence>
<protein>
    <submittedName>
        <fullName evidence="2">Uncharacterized protein</fullName>
    </submittedName>
</protein>
<gene>
    <name evidence="2" type="ORF">BDY21DRAFT_402168</name>
</gene>
<dbReference type="SUPFAM" id="SSF51735">
    <property type="entry name" value="NAD(P)-binding Rossmann-fold domains"/>
    <property type="match status" value="1"/>
</dbReference>
<dbReference type="PANTHER" id="PTHR42820">
    <property type="entry name" value="SHORT-CHAIN DEHYDROGENASE REDUCTASE"/>
    <property type="match status" value="1"/>
</dbReference>
<evidence type="ECO:0000256" key="1">
    <source>
        <dbReference type="ARBA" id="ARBA00022857"/>
    </source>
</evidence>
<dbReference type="PROSITE" id="PS00061">
    <property type="entry name" value="ADH_SHORT"/>
    <property type="match status" value="1"/>
</dbReference>
<dbReference type="OrthoDB" id="417891at2759"/>
<dbReference type="NCBIfam" id="NF005559">
    <property type="entry name" value="PRK07231.1"/>
    <property type="match status" value="1"/>
</dbReference>
<dbReference type="Pfam" id="PF13561">
    <property type="entry name" value="adh_short_C2"/>
    <property type="match status" value="1"/>
</dbReference>
<dbReference type="Proteomes" id="UP000799766">
    <property type="component" value="Unassembled WGS sequence"/>
</dbReference>
<dbReference type="InterPro" id="IPR036291">
    <property type="entry name" value="NAD(P)-bd_dom_sf"/>
</dbReference>
<name>A0A6A6NQA9_9PEZI</name>